<gene>
    <name evidence="6" type="ORF">J7I44_07245</name>
</gene>
<reference evidence="6 7" key="1">
    <citation type="submission" date="2021-04" db="EMBL/GenBank/DDBJ databases">
        <authorList>
            <person name="Huq M.A."/>
        </authorList>
    </citation>
    <scope>NUCLEOTIDE SEQUENCE [LARGE SCALE GENOMIC DNA]</scope>
    <source>
        <strain evidence="6 7">MAH-13</strain>
    </source>
</reference>
<feature type="chain" id="PRO_5046031750" evidence="4">
    <location>
        <begin position="25"/>
        <end position="188"/>
    </location>
</feature>
<feature type="domain" description="Flavodoxin-like" evidence="5">
    <location>
        <begin position="38"/>
        <end position="174"/>
    </location>
</feature>
<sequence>MSWISRIGLRIAAGAATVSPSWVAATPPTSERLPEPSLLLAYATQTGVAEHYARDTAARLRRAGVGVLLMEFDALTPELLAASPQALLVVSTTYDGDPPDMAQGFCERMGDPAALSALHYGLLSLGDRCYREFCGFGRRLHAWLQISGAHAGFPPVEVDDEDAAALAEWHRQVDAWLVGGTRQRDVVM</sequence>
<keyword evidence="1" id="KW-0285">Flavoprotein</keyword>
<name>A0ABS4DM09_9GAMM</name>
<dbReference type="RefSeq" id="WP_209618205.1">
    <property type="nucleotide sequence ID" value="NZ_JAGJRS010000014.1"/>
</dbReference>
<dbReference type="InterPro" id="IPR001094">
    <property type="entry name" value="Flavdoxin-like"/>
</dbReference>
<proteinExistence type="predicted"/>
<evidence type="ECO:0000256" key="3">
    <source>
        <dbReference type="ARBA" id="ARBA00022982"/>
    </source>
</evidence>
<organism evidence="6 7">
    <name type="scientific">Frateuria flava</name>
    <dbReference type="NCBI Taxonomy" id="2821489"/>
    <lineage>
        <taxon>Bacteria</taxon>
        <taxon>Pseudomonadati</taxon>
        <taxon>Pseudomonadota</taxon>
        <taxon>Gammaproteobacteria</taxon>
        <taxon>Lysobacterales</taxon>
        <taxon>Rhodanobacteraceae</taxon>
        <taxon>Frateuria</taxon>
    </lineage>
</organism>
<dbReference type="Proteomes" id="UP000823790">
    <property type="component" value="Unassembled WGS sequence"/>
</dbReference>
<dbReference type="InterPro" id="IPR029039">
    <property type="entry name" value="Flavoprotein-like_sf"/>
</dbReference>
<dbReference type="InterPro" id="IPR008254">
    <property type="entry name" value="Flavodoxin/NO_synth"/>
</dbReference>
<dbReference type="Pfam" id="PF00258">
    <property type="entry name" value="Flavodoxin_1"/>
    <property type="match status" value="1"/>
</dbReference>
<feature type="signal peptide" evidence="4">
    <location>
        <begin position="1"/>
        <end position="24"/>
    </location>
</feature>
<keyword evidence="4" id="KW-0732">Signal</keyword>
<protein>
    <submittedName>
        <fullName evidence="6">Flavodoxin domain-containing protein</fullName>
    </submittedName>
</protein>
<evidence type="ECO:0000313" key="7">
    <source>
        <dbReference type="Proteomes" id="UP000823790"/>
    </source>
</evidence>
<evidence type="ECO:0000256" key="4">
    <source>
        <dbReference type="SAM" id="SignalP"/>
    </source>
</evidence>
<dbReference type="SUPFAM" id="SSF52218">
    <property type="entry name" value="Flavoproteins"/>
    <property type="match status" value="1"/>
</dbReference>
<dbReference type="EMBL" id="JAGJRS010000014">
    <property type="protein sequence ID" value="MBP1474089.1"/>
    <property type="molecule type" value="Genomic_DNA"/>
</dbReference>
<dbReference type="PRINTS" id="PR00369">
    <property type="entry name" value="FLAVODOXIN"/>
</dbReference>
<dbReference type="PANTHER" id="PTHR19384">
    <property type="entry name" value="NITRIC OXIDE SYNTHASE-RELATED"/>
    <property type="match status" value="1"/>
</dbReference>
<evidence type="ECO:0000259" key="5">
    <source>
        <dbReference type="PROSITE" id="PS50902"/>
    </source>
</evidence>
<evidence type="ECO:0000256" key="2">
    <source>
        <dbReference type="ARBA" id="ARBA00022643"/>
    </source>
</evidence>
<keyword evidence="3" id="KW-0249">Electron transport</keyword>
<keyword evidence="3" id="KW-0813">Transport</keyword>
<keyword evidence="7" id="KW-1185">Reference proteome</keyword>
<dbReference type="PROSITE" id="PS50902">
    <property type="entry name" value="FLAVODOXIN_LIKE"/>
    <property type="match status" value="1"/>
</dbReference>
<evidence type="ECO:0000256" key="1">
    <source>
        <dbReference type="ARBA" id="ARBA00022630"/>
    </source>
</evidence>
<dbReference type="Gene3D" id="3.40.50.360">
    <property type="match status" value="1"/>
</dbReference>
<comment type="caution">
    <text evidence="6">The sequence shown here is derived from an EMBL/GenBank/DDBJ whole genome shotgun (WGS) entry which is preliminary data.</text>
</comment>
<dbReference type="PANTHER" id="PTHR19384:SF17">
    <property type="entry name" value="NADPH--CYTOCHROME P450 REDUCTASE"/>
    <property type="match status" value="1"/>
</dbReference>
<evidence type="ECO:0000313" key="6">
    <source>
        <dbReference type="EMBL" id="MBP1474089.1"/>
    </source>
</evidence>
<accession>A0ABS4DM09</accession>
<keyword evidence="2" id="KW-0288">FMN</keyword>